<keyword evidence="2" id="KW-1185">Reference proteome</keyword>
<dbReference type="Pfam" id="PF13585">
    <property type="entry name" value="CHU_C"/>
    <property type="match status" value="1"/>
</dbReference>
<name>A0AA37STA3_9BACT</name>
<proteinExistence type="predicted"/>
<protein>
    <recommendedName>
        <fullName evidence="3">Gliding motility-associated C-terminal domain-containing protein</fullName>
    </recommendedName>
</protein>
<evidence type="ECO:0000313" key="2">
    <source>
        <dbReference type="Proteomes" id="UP001156666"/>
    </source>
</evidence>
<reference evidence="1" key="2">
    <citation type="submission" date="2023-01" db="EMBL/GenBank/DDBJ databases">
        <title>Draft genome sequence of Portibacter lacus strain NBRC 108769.</title>
        <authorList>
            <person name="Sun Q."/>
            <person name="Mori K."/>
        </authorList>
    </citation>
    <scope>NUCLEOTIDE SEQUENCE</scope>
    <source>
        <strain evidence="1">NBRC 108769</strain>
    </source>
</reference>
<gene>
    <name evidence="1" type="ORF">GCM10007940_38650</name>
</gene>
<dbReference type="InterPro" id="IPR026341">
    <property type="entry name" value="T9SS_type_B"/>
</dbReference>
<sequence length="1626" mass="177732">MQSSALDYYWVGGSGNWSDISHWAAVSGGTVTYPTAPTSEDNVIFDANSFTGPNQTITFVNNIIFCKNMDWSGVTNNPTLAGPRSVTINVFGNLSFSPGMQLDFEGELIFTGVVEDKDIDFSGLTIPGVVTFAGESNWNIFSMTNVDSLLEISRGNVNFNGMPINCRFLHINTTGAKSIDFSNSEIIISGAYLDEYGYNGDGSVSFIMDNSNLNMEASGSTIQLTAENATFHHTGGNSVALNDVLFTATTGSVYMTSNWHTEPLILRNISFASSGLIEGTIHAENITFGAGGRYRFGAERNYKFGSITAMGDCVEGVVLISDNPGFESVFTIASGSIDLNYITLRDIHGEGGATLNANNGVDLGNNTGWIFTNSTPVDFYWIGGSGSWDDPMHWSFTSGGPPSGCVPSGKDNAFFDVNSFTGPNQSVSLNNDGTFIHDMIWNGVVGNPEFTGEALQTMIVTGSLELAVGMEHDIMGFYNFESPEVGNTIRMNGNIFNESITFSGIGADWTFLDDVEVYRILYFRSGTLNTNGNQVTVTRFNANSTLERMLIIENSNIILRQSANQGPEWRVNLENYTVSADLSNITFNDNGVFNHEGTGSNYIPSYNELVFNALIGSVYSINGATPEERATIHVNHLTFTGRGNMLGSNEFGIVELADGFAYSFDSGFGRKQSIDDLRTQGSCAAGLTQLFGSASANLASIELTQPHLLERMYIRDLEVLSNNLTSNSSIDGGNNLNVVFTELSGRRLYWVGDEGIWQETAHWSLTSGGPGGECIPTALDTVVFDELSFSLDNQNVTGTPSQTAFCSNIYSLNLFGDPRIDLNFLMVNGSLEFDQTFRNNIDEFIFIGANAEDVITGGQNMNNVRFRSEGIYTFRDDHEFNHYEHDAGHVIFDDVNVVGNYMQFQNDNEKSLELRDSKITLYDTGDYGFYDRGNNLMLDAGTSELIFTGESAGAFSRSAIELNKVTFSNTEGTGNLGSRYNWQATDYTSTIGARSITFNGNGRIIGNLTSDTIIGVAGKIYELDSDREVFVSEYLQLRGNNCTPIELRSSINAINATISMPPTAEIVMDFVQMKDITGVGGAEFNAGARSVNVGNTNIGWIFQDAPDFIDTGFLGTDRTICEGEPVELTAFSYSPNEEYLWSDGSTDSVFITTTAGTYFVEVQFESNCILRDTVVITDAQLYEADLPDQVNICSDGFVQLDAAVALDEATYLWEDGSTTSMIEVTEAGKYKVAIEALGCITEDSTVVEIIEDPGPFLPEDRAFCEGEVVIVVPLITGESYTWKDGSVGDDYASATGDSLWLDLEMEGCVFRDSIILRALAIPEIDMESDTAICESATLTISLSSANTYLWNDGSTSNEYEINTSGKYIVEAENNGCINKDSIQVSLLPSPIVDIGNDIRSCISEDVFLSVPDPNVDFVWEDGSNDMDRAIEVSGEYWLEVEEDGCAGRDTIIVELLSLPVIDLGLDTVVCEYEIFIVDPVSLSNGDIRWQDGSTEETFEVVSPGLITASIFDGECSNTDSIMVDFKDCTFFDIYIPNVFSPNEDGYNDFFDIHLPENLIVESFSIQIFDRWGNRVFSSLNINDSWDGKLNTETLSAGVYIYFIDLDYIDENGPGSEFISGDIGIVR</sequence>
<evidence type="ECO:0000313" key="1">
    <source>
        <dbReference type="EMBL" id="GLR19249.1"/>
    </source>
</evidence>
<organism evidence="1 2">
    <name type="scientific">Portibacter lacus</name>
    <dbReference type="NCBI Taxonomy" id="1099794"/>
    <lineage>
        <taxon>Bacteria</taxon>
        <taxon>Pseudomonadati</taxon>
        <taxon>Bacteroidota</taxon>
        <taxon>Saprospiria</taxon>
        <taxon>Saprospirales</taxon>
        <taxon>Haliscomenobacteraceae</taxon>
        <taxon>Portibacter</taxon>
    </lineage>
</organism>
<reference evidence="1" key="1">
    <citation type="journal article" date="2014" name="Int. J. Syst. Evol. Microbiol.">
        <title>Complete genome sequence of Corynebacterium casei LMG S-19264T (=DSM 44701T), isolated from a smear-ripened cheese.</title>
        <authorList>
            <consortium name="US DOE Joint Genome Institute (JGI-PGF)"/>
            <person name="Walter F."/>
            <person name="Albersmeier A."/>
            <person name="Kalinowski J."/>
            <person name="Ruckert C."/>
        </authorList>
    </citation>
    <scope>NUCLEOTIDE SEQUENCE</scope>
    <source>
        <strain evidence="1">NBRC 108769</strain>
    </source>
</reference>
<dbReference type="Proteomes" id="UP001156666">
    <property type="component" value="Unassembled WGS sequence"/>
</dbReference>
<evidence type="ECO:0008006" key="3">
    <source>
        <dbReference type="Google" id="ProtNLM"/>
    </source>
</evidence>
<dbReference type="EMBL" id="BSOH01000027">
    <property type="protein sequence ID" value="GLR19249.1"/>
    <property type="molecule type" value="Genomic_DNA"/>
</dbReference>
<accession>A0AA37STA3</accession>
<dbReference type="NCBIfam" id="TIGR04131">
    <property type="entry name" value="Bac_Flav_CTERM"/>
    <property type="match status" value="1"/>
</dbReference>
<comment type="caution">
    <text evidence="1">The sequence shown here is derived from an EMBL/GenBank/DDBJ whole genome shotgun (WGS) entry which is preliminary data.</text>
</comment>